<sequence>MDENTQQPTAVAAPPPYNQQPVVLGLTPGQQQPWLPNQEYPGATTTQPMYYNNPAPPQPPQNIVVNVQQQQQQQQQQLVVVKYKQVNHCCHCCLTFWTGGLWLPCWILGCCGVEACYC</sequence>
<reference evidence="2" key="1">
    <citation type="submission" date="2021-02" db="EMBL/GenBank/DDBJ databases">
        <authorList>
            <person name="Nowell W R."/>
        </authorList>
    </citation>
    <scope>NUCLEOTIDE SEQUENCE</scope>
</reference>
<protein>
    <submittedName>
        <fullName evidence="2">Uncharacterized protein</fullName>
    </submittedName>
</protein>
<organism evidence="2 6">
    <name type="scientific">Didymodactylos carnosus</name>
    <dbReference type="NCBI Taxonomy" id="1234261"/>
    <lineage>
        <taxon>Eukaryota</taxon>
        <taxon>Metazoa</taxon>
        <taxon>Spiralia</taxon>
        <taxon>Gnathifera</taxon>
        <taxon>Rotifera</taxon>
        <taxon>Eurotatoria</taxon>
        <taxon>Bdelloidea</taxon>
        <taxon>Philodinida</taxon>
        <taxon>Philodinidae</taxon>
        <taxon>Didymodactylos</taxon>
    </lineage>
</organism>
<evidence type="ECO:0000313" key="3">
    <source>
        <dbReference type="EMBL" id="CAF1233826.1"/>
    </source>
</evidence>
<keyword evidence="6" id="KW-1185">Reference proteome</keyword>
<dbReference type="EMBL" id="CAJOBA010037426">
    <property type="protein sequence ID" value="CAF4042002.1"/>
    <property type="molecule type" value="Genomic_DNA"/>
</dbReference>
<evidence type="ECO:0000313" key="5">
    <source>
        <dbReference type="EMBL" id="CAF4042002.1"/>
    </source>
</evidence>
<dbReference type="EMBL" id="CAJNOQ010004655">
    <property type="protein sequence ID" value="CAF1068603.1"/>
    <property type="molecule type" value="Genomic_DNA"/>
</dbReference>
<accession>A0A814LRD3</accession>
<feature type="region of interest" description="Disordered" evidence="1">
    <location>
        <begin position="35"/>
        <end position="55"/>
    </location>
</feature>
<dbReference type="AlphaFoldDB" id="A0A814LRD3"/>
<dbReference type="EMBL" id="CAJOBC010004656">
    <property type="protein sequence ID" value="CAF3836026.1"/>
    <property type="molecule type" value="Genomic_DNA"/>
</dbReference>
<evidence type="ECO:0000313" key="6">
    <source>
        <dbReference type="Proteomes" id="UP000663829"/>
    </source>
</evidence>
<dbReference type="EMBL" id="CAJNOK010015875">
    <property type="protein sequence ID" value="CAF1233826.1"/>
    <property type="molecule type" value="Genomic_DNA"/>
</dbReference>
<evidence type="ECO:0000313" key="4">
    <source>
        <dbReference type="EMBL" id="CAF3836026.1"/>
    </source>
</evidence>
<gene>
    <name evidence="2" type="ORF">GPM918_LOCUS17155</name>
    <name evidence="3" type="ORF">OVA965_LOCUS25510</name>
    <name evidence="4" type="ORF">SRO942_LOCUS17157</name>
    <name evidence="5" type="ORF">TMI583_LOCUS26243</name>
</gene>
<evidence type="ECO:0000313" key="2">
    <source>
        <dbReference type="EMBL" id="CAF1068603.1"/>
    </source>
</evidence>
<feature type="compositionally biased region" description="Low complexity" evidence="1">
    <location>
        <begin position="1"/>
        <end position="12"/>
    </location>
</feature>
<feature type="region of interest" description="Disordered" evidence="1">
    <location>
        <begin position="1"/>
        <end position="20"/>
    </location>
</feature>
<proteinExistence type="predicted"/>
<evidence type="ECO:0000256" key="1">
    <source>
        <dbReference type="SAM" id="MobiDB-lite"/>
    </source>
</evidence>
<dbReference type="Proteomes" id="UP000681722">
    <property type="component" value="Unassembled WGS sequence"/>
</dbReference>
<dbReference type="Proteomes" id="UP000682733">
    <property type="component" value="Unassembled WGS sequence"/>
</dbReference>
<name>A0A814LRD3_9BILA</name>
<dbReference type="Proteomes" id="UP000677228">
    <property type="component" value="Unassembled WGS sequence"/>
</dbReference>
<comment type="caution">
    <text evidence="2">The sequence shown here is derived from an EMBL/GenBank/DDBJ whole genome shotgun (WGS) entry which is preliminary data.</text>
</comment>
<dbReference type="Proteomes" id="UP000663829">
    <property type="component" value="Unassembled WGS sequence"/>
</dbReference>